<accession>A0ABS9TBW7</accession>
<sequence>MTCSLAFRAAATAVAAALVLAACGGSPTAGTGPVVAEKTAATETYQRMNAMSGGQRTDALVKCAEEEGKVSVYTSNTDIDPLIKGFSDRYDIEVSVYRGNSESVLQRVLQEQSAGYYGNDVIETNALELNVMHREALLSPYEGELREAVREEGKAEGWTATRFNAFVIGWNTDLVKPGEEPKSFEELADPKWKGRVSMEIGDVDWFTALFRHLIEQGRSEQEALDLFKAVAANAQITKGHTVQGELLSAGQFAVAVSVYSHTVDNAAAKGAHVAWKPAQGEAAQPVVVRPNGIGLMTNAVNPCAAMLFVDYELSAGQEAVAEANRIGATAEAAKALDGLDVVAVPEQELLDNPKKWDDLYAEVTRSGSA</sequence>
<evidence type="ECO:0000313" key="4">
    <source>
        <dbReference type="Proteomes" id="UP001299970"/>
    </source>
</evidence>
<keyword evidence="1 2" id="KW-0732">Signal</keyword>
<gene>
    <name evidence="3" type="ORF">MMF94_10055</name>
</gene>
<feature type="signal peptide" evidence="2">
    <location>
        <begin position="1"/>
        <end position="31"/>
    </location>
</feature>
<evidence type="ECO:0000313" key="3">
    <source>
        <dbReference type="EMBL" id="MCH6166023.1"/>
    </source>
</evidence>
<keyword evidence="4" id="KW-1185">Reference proteome</keyword>
<dbReference type="SUPFAM" id="SSF53850">
    <property type="entry name" value="Periplasmic binding protein-like II"/>
    <property type="match status" value="1"/>
</dbReference>
<dbReference type="Pfam" id="PF13343">
    <property type="entry name" value="SBP_bac_6"/>
    <property type="match status" value="1"/>
</dbReference>
<evidence type="ECO:0000256" key="2">
    <source>
        <dbReference type="SAM" id="SignalP"/>
    </source>
</evidence>
<dbReference type="RefSeq" id="WP_241036058.1">
    <property type="nucleotide sequence ID" value="NZ_BAAAJF010000020.1"/>
</dbReference>
<comment type="caution">
    <text evidence="3">The sequence shown here is derived from an EMBL/GenBank/DDBJ whole genome shotgun (WGS) entry which is preliminary data.</text>
</comment>
<dbReference type="Proteomes" id="UP001299970">
    <property type="component" value="Unassembled WGS sequence"/>
</dbReference>
<dbReference type="Gene3D" id="3.40.190.10">
    <property type="entry name" value="Periplasmic binding protein-like II"/>
    <property type="match status" value="2"/>
</dbReference>
<name>A0ABS9TBW7_9PSEU</name>
<evidence type="ECO:0000256" key="1">
    <source>
        <dbReference type="ARBA" id="ARBA00022729"/>
    </source>
</evidence>
<proteinExistence type="predicted"/>
<organism evidence="3 4">
    <name type="scientific">Pseudonocardia alaniniphila</name>
    <dbReference type="NCBI Taxonomy" id="75291"/>
    <lineage>
        <taxon>Bacteria</taxon>
        <taxon>Bacillati</taxon>
        <taxon>Actinomycetota</taxon>
        <taxon>Actinomycetes</taxon>
        <taxon>Pseudonocardiales</taxon>
        <taxon>Pseudonocardiaceae</taxon>
        <taxon>Pseudonocardia</taxon>
    </lineage>
</organism>
<dbReference type="PANTHER" id="PTHR30006">
    <property type="entry name" value="THIAMINE-BINDING PERIPLASMIC PROTEIN-RELATED"/>
    <property type="match status" value="1"/>
</dbReference>
<reference evidence="3 4" key="1">
    <citation type="submission" date="2022-03" db="EMBL/GenBank/DDBJ databases">
        <title>Pseudonocardia alaer sp. nov., a novel actinomycete isolated from reed forest soil.</title>
        <authorList>
            <person name="Wang L."/>
        </authorList>
    </citation>
    <scope>NUCLEOTIDE SEQUENCE [LARGE SCALE GENOMIC DNA]</scope>
    <source>
        <strain evidence="3 4">Y-16303</strain>
    </source>
</reference>
<feature type="chain" id="PRO_5046427461" evidence="2">
    <location>
        <begin position="32"/>
        <end position="369"/>
    </location>
</feature>
<dbReference type="EMBL" id="JAKXMK010000008">
    <property type="protein sequence ID" value="MCH6166023.1"/>
    <property type="molecule type" value="Genomic_DNA"/>
</dbReference>
<protein>
    <submittedName>
        <fullName evidence="3">ABC transporter substrate-binding protein</fullName>
    </submittedName>
</protein>